<gene>
    <name evidence="1" type="ORF">NG895_16725</name>
</gene>
<dbReference type="Pfam" id="PF13469">
    <property type="entry name" value="Sulfotransfer_3"/>
    <property type="match status" value="1"/>
</dbReference>
<comment type="caution">
    <text evidence="1">The sequence shown here is derived from an EMBL/GenBank/DDBJ whole genome shotgun (WGS) entry which is preliminary data.</text>
</comment>
<organism evidence="1 2">
    <name type="scientific">Aeoliella straminimaris</name>
    <dbReference type="NCBI Taxonomy" id="2954799"/>
    <lineage>
        <taxon>Bacteria</taxon>
        <taxon>Pseudomonadati</taxon>
        <taxon>Planctomycetota</taxon>
        <taxon>Planctomycetia</taxon>
        <taxon>Pirellulales</taxon>
        <taxon>Lacipirellulaceae</taxon>
        <taxon>Aeoliella</taxon>
    </lineage>
</organism>
<dbReference type="SUPFAM" id="SSF52540">
    <property type="entry name" value="P-loop containing nucleoside triphosphate hydrolases"/>
    <property type="match status" value="1"/>
</dbReference>
<sequence>MPSNKKDKPRYSADPTHSYGFLTPRFWHGMGLGTWLSLLATRQCRLSPRSMLTAASITPVSAFNSMMGVWSNFRYGRRIHRQVLAEPPLFVLGHWRSGTTLLHELLITDPEHTYPNTYECMSPLHHLATQRYATPLTSWLLPSKRPMDNIEAGWDKPQEDEFALCNLGLPSPYLCWAFPRNGPVHSEYLDLRQVPKRSRRRWQALLKLFVKSIAVARNKRIVLKSPPHTARVRWLLEVFPNAKFVHISRDPLKLFPSTLRLWKSLADVQGLQPNLPEYEWMEEEVLKNLVVMYQAYREDRELIPEGNLCELRYENLVADPKAEISRMYDELSLGDYARIEPGVDSYIERTRDYQTNRFELPADVKARVRDRWGIYFDMFEYGEVGSER</sequence>
<dbReference type="PANTHER" id="PTHR36451:SF1">
    <property type="entry name" value="OMEGA-HYDROXY-BETA-DIHYDROMENAQUINONE-9 SULFOTRANSFERASE STF3"/>
    <property type="match status" value="1"/>
</dbReference>
<keyword evidence="2" id="KW-1185">Reference proteome</keyword>
<proteinExistence type="predicted"/>
<dbReference type="Gene3D" id="3.40.50.300">
    <property type="entry name" value="P-loop containing nucleotide triphosphate hydrolases"/>
    <property type="match status" value="1"/>
</dbReference>
<evidence type="ECO:0000313" key="1">
    <source>
        <dbReference type="EMBL" id="MCO6045558.1"/>
    </source>
</evidence>
<dbReference type="RefSeq" id="WP_252853674.1">
    <property type="nucleotide sequence ID" value="NZ_JAMXLR010000056.1"/>
</dbReference>
<accession>A0A9X2FC77</accession>
<protein>
    <submittedName>
        <fullName evidence="1">Sulfotransferase</fullName>
    </submittedName>
</protein>
<evidence type="ECO:0000313" key="2">
    <source>
        <dbReference type="Proteomes" id="UP001155241"/>
    </source>
</evidence>
<dbReference type="InterPro" id="IPR027417">
    <property type="entry name" value="P-loop_NTPase"/>
</dbReference>
<dbReference type="PANTHER" id="PTHR36451">
    <property type="entry name" value="PAPS-DEPENDENT SULFOTRANSFERASE STF3"/>
    <property type="match status" value="1"/>
</dbReference>
<dbReference type="AlphaFoldDB" id="A0A9X2FC77"/>
<dbReference type="InterPro" id="IPR052736">
    <property type="entry name" value="Stf3_sulfotransferase"/>
</dbReference>
<reference evidence="1" key="1">
    <citation type="submission" date="2022-06" db="EMBL/GenBank/DDBJ databases">
        <title>Aeoliella straminimaris, a novel planctomycete from sediments.</title>
        <authorList>
            <person name="Vitorino I.R."/>
            <person name="Lage O.M."/>
        </authorList>
    </citation>
    <scope>NUCLEOTIDE SEQUENCE</scope>
    <source>
        <strain evidence="1">ICT_H6.2</strain>
    </source>
</reference>
<dbReference type="EMBL" id="JAMXLR010000056">
    <property type="protein sequence ID" value="MCO6045558.1"/>
    <property type="molecule type" value="Genomic_DNA"/>
</dbReference>
<name>A0A9X2FC77_9BACT</name>
<dbReference type="Proteomes" id="UP001155241">
    <property type="component" value="Unassembled WGS sequence"/>
</dbReference>